<organism evidence="3 4">
    <name type="scientific">Agrilutibacter solisilvae</name>
    <dbReference type="NCBI Taxonomy" id="2763317"/>
    <lineage>
        <taxon>Bacteria</taxon>
        <taxon>Pseudomonadati</taxon>
        <taxon>Pseudomonadota</taxon>
        <taxon>Gammaproteobacteria</taxon>
        <taxon>Lysobacterales</taxon>
        <taxon>Lysobacteraceae</taxon>
        <taxon>Agrilutibacter</taxon>
    </lineage>
</organism>
<proteinExistence type="predicted"/>
<reference evidence="3 4" key="1">
    <citation type="submission" date="2021-03" db="EMBL/GenBank/DDBJ databases">
        <title>Lysobacter sp. nov. isolated from soil of gangwondo yeongwol, south Korea.</title>
        <authorList>
            <person name="Kim K.R."/>
            <person name="Kim K.H."/>
            <person name="Jeon C.O."/>
        </authorList>
    </citation>
    <scope>NUCLEOTIDE SEQUENCE [LARGE SCALE GENOMIC DNA]</scope>
    <source>
        <strain evidence="3 4">R19</strain>
    </source>
</reference>
<dbReference type="InterPro" id="IPR016191">
    <property type="entry name" value="Ribonuclease/ribotoxin"/>
</dbReference>
<dbReference type="InterPro" id="IPR000026">
    <property type="entry name" value="N1-like"/>
</dbReference>
<dbReference type="GO" id="GO:0016787">
    <property type="term" value="F:hydrolase activity"/>
    <property type="evidence" value="ECO:0007669"/>
    <property type="project" value="UniProtKB-KW"/>
</dbReference>
<dbReference type="AlphaFoldDB" id="A0A975ATJ0"/>
<dbReference type="Pfam" id="PF00545">
    <property type="entry name" value="Ribonuclease"/>
    <property type="match status" value="1"/>
</dbReference>
<accession>A0A975ATJ0</accession>
<keyword evidence="2" id="KW-0378">Hydrolase</keyword>
<gene>
    <name evidence="3" type="ORF">I8J32_014400</name>
</gene>
<sequence length="114" mass="12579">MLCALPAAQAAPPACKGLHTSVKEAMRTMSVCITMNNPPADCNHAGMDVQRFNNDEKKLPKASPPQEYWEGKLRDGGAAGTWRLVYLVTMGTTKNKVDARYFTNDHYASFCKIN</sequence>
<dbReference type="Gene3D" id="3.10.450.30">
    <property type="entry name" value="Microbial ribonucleases"/>
    <property type="match status" value="1"/>
</dbReference>
<dbReference type="KEGG" id="lsf:I8J32_014400"/>
<dbReference type="Proteomes" id="UP000639274">
    <property type="component" value="Chromosome"/>
</dbReference>
<protein>
    <submittedName>
        <fullName evidence="3">Uncharacterized protein</fullName>
    </submittedName>
</protein>
<dbReference type="SUPFAM" id="SSF53933">
    <property type="entry name" value="Microbial ribonucleases"/>
    <property type="match status" value="1"/>
</dbReference>
<evidence type="ECO:0000313" key="3">
    <source>
        <dbReference type="EMBL" id="QSX80089.1"/>
    </source>
</evidence>
<name>A0A975ATJ0_9GAMM</name>
<evidence type="ECO:0000313" key="4">
    <source>
        <dbReference type="Proteomes" id="UP000639274"/>
    </source>
</evidence>
<keyword evidence="1" id="KW-0540">Nuclease</keyword>
<dbReference type="EMBL" id="CP071518">
    <property type="protein sequence ID" value="QSX80089.1"/>
    <property type="molecule type" value="Genomic_DNA"/>
</dbReference>
<evidence type="ECO:0000256" key="1">
    <source>
        <dbReference type="ARBA" id="ARBA00022722"/>
    </source>
</evidence>
<evidence type="ECO:0000256" key="2">
    <source>
        <dbReference type="ARBA" id="ARBA00022801"/>
    </source>
</evidence>
<dbReference type="GO" id="GO:0003723">
    <property type="term" value="F:RNA binding"/>
    <property type="evidence" value="ECO:0007669"/>
    <property type="project" value="InterPro"/>
</dbReference>
<dbReference type="GO" id="GO:0004521">
    <property type="term" value="F:RNA endonuclease activity"/>
    <property type="evidence" value="ECO:0007669"/>
    <property type="project" value="InterPro"/>
</dbReference>
<keyword evidence="4" id="KW-1185">Reference proteome</keyword>